<protein>
    <submittedName>
        <fullName evidence="4">FkbM family methyltransferase</fullName>
    </submittedName>
</protein>
<gene>
    <name evidence="4" type="ORF">NQZ67_21160</name>
</gene>
<dbReference type="SUPFAM" id="SSF48452">
    <property type="entry name" value="TPR-like"/>
    <property type="match status" value="1"/>
</dbReference>
<dbReference type="Gene3D" id="1.25.40.10">
    <property type="entry name" value="Tetratricopeptide repeat domain"/>
    <property type="match status" value="1"/>
</dbReference>
<dbReference type="PANTHER" id="PTHR34203">
    <property type="entry name" value="METHYLTRANSFERASE, FKBM FAMILY PROTEIN"/>
    <property type="match status" value="1"/>
</dbReference>
<dbReference type="SUPFAM" id="SSF53335">
    <property type="entry name" value="S-adenosyl-L-methionine-dependent methyltransferases"/>
    <property type="match status" value="1"/>
</dbReference>
<dbReference type="InterPro" id="IPR052514">
    <property type="entry name" value="SAM-dependent_MTase"/>
</dbReference>
<organism evidence="4 5">
    <name type="scientific">Paenibacillus soyae</name>
    <dbReference type="NCBI Taxonomy" id="2969249"/>
    <lineage>
        <taxon>Bacteria</taxon>
        <taxon>Bacillati</taxon>
        <taxon>Bacillota</taxon>
        <taxon>Bacilli</taxon>
        <taxon>Bacillales</taxon>
        <taxon>Paenibacillaceae</taxon>
        <taxon>Paenibacillus</taxon>
    </lineage>
</organism>
<feature type="domain" description="Glycosyltransferase subfamily 4-like N-terminal" evidence="3">
    <location>
        <begin position="28"/>
        <end position="117"/>
    </location>
</feature>
<feature type="domain" description="Glycosyl transferase family 1" evidence="1">
    <location>
        <begin position="157"/>
        <end position="272"/>
    </location>
</feature>
<dbReference type="PANTHER" id="PTHR34203:SF15">
    <property type="entry name" value="SLL1173 PROTEIN"/>
    <property type="match status" value="1"/>
</dbReference>
<dbReference type="NCBIfam" id="TIGR01444">
    <property type="entry name" value="fkbM_fam"/>
    <property type="match status" value="1"/>
</dbReference>
<accession>A0A9X2SC60</accession>
<dbReference type="Gene3D" id="3.40.50.2000">
    <property type="entry name" value="Glycogen Phosphorylase B"/>
    <property type="match status" value="2"/>
</dbReference>
<dbReference type="EMBL" id="JANIPJ010000017">
    <property type="protein sequence ID" value="MCR2806393.1"/>
    <property type="molecule type" value="Genomic_DNA"/>
</dbReference>
<evidence type="ECO:0000259" key="2">
    <source>
        <dbReference type="Pfam" id="PF05050"/>
    </source>
</evidence>
<dbReference type="InterPro" id="IPR029063">
    <property type="entry name" value="SAM-dependent_MTases_sf"/>
</dbReference>
<evidence type="ECO:0000259" key="3">
    <source>
        <dbReference type="Pfam" id="PF13439"/>
    </source>
</evidence>
<feature type="domain" description="Methyltransferase FkbM" evidence="2">
    <location>
        <begin position="558"/>
        <end position="703"/>
    </location>
</feature>
<dbReference type="CDD" id="cd03802">
    <property type="entry name" value="GT4_AviGT4-like"/>
    <property type="match status" value="1"/>
</dbReference>
<dbReference type="GO" id="GO:0008168">
    <property type="term" value="F:methyltransferase activity"/>
    <property type="evidence" value="ECO:0007669"/>
    <property type="project" value="UniProtKB-KW"/>
</dbReference>
<comment type="caution">
    <text evidence="4">The sequence shown here is derived from an EMBL/GenBank/DDBJ whole genome shotgun (WGS) entry which is preliminary data.</text>
</comment>
<dbReference type="AlphaFoldDB" id="A0A9X2SC60"/>
<dbReference type="Pfam" id="PF05050">
    <property type="entry name" value="Methyltransf_21"/>
    <property type="match status" value="1"/>
</dbReference>
<dbReference type="RefSeq" id="WP_257449804.1">
    <property type="nucleotide sequence ID" value="NZ_JANIPJ010000017.1"/>
</dbReference>
<sequence>MKPYNSSTRRLTIVQVAPDYYPVPPPAYGGIERVVHALTERLVRMGHHVVLFAPAGSVTSAELIPYEHGPGDPDAIRDFVLRSLPADADIVHDHTHASIIGRLRLPIPTVCTLHAAVNNGVDLPVYISNSSLNTAGRGAGEFIYNGIDPNQFDYAERKDDYLLYMGVMSPHKGVHHAIGIAERTGLRLVLAGPVFGEAYFQSEIQPALERNPNIEFVGEVGGETKRRLLRDARCMLFPTCCEEAFGLVMIEAMISGTPVLALANGAVPEVLAGFPELVCRDVEQMEEKTRLGAFPAAADLRSYVMGRFTDEIMARQYDKLFLRLAELHDPPASGIEKWKENGRRDMALQLCDSILGREASSIDEKLHACNAAAELCREAGDRSQEKAYVFRSFEFAVPRAEFCCRLGYLLLEEQEYAKAAYWYRLATRIEPPPSKEGFYFESCWTWLPHIQLCICHYHLNDIEQSYRHNEIARSLIPDNPYVLYNQSFLKPLIAASAGEVPESRGHIAELEGPENNVFRLRLHLPGFIEETIRDRGAWEPGLIRLLRRHMRAGGVFADIGANIGYHALYMASLGSDFQCVAVEPHPDIFNQLEENARLNGFSNVTLLNCAIGHTSGPIGFYRQPMSAYNRGLSGTMAGAIAQAEDAACVEVASMTLDEALTGDQKRRTNVIKIDTQGSEYEVLQGAEETIRLSRPIIAFEYHAYGSRPLEDIIGLLAGYTIYKLQAWTGELRGMDEQDPEGFEQDYVCFPDGTAP</sequence>
<dbReference type="GO" id="GO:0032259">
    <property type="term" value="P:methylation"/>
    <property type="evidence" value="ECO:0007669"/>
    <property type="project" value="UniProtKB-KW"/>
</dbReference>
<proteinExistence type="predicted"/>
<dbReference type="CDD" id="cd02440">
    <property type="entry name" value="AdoMet_MTases"/>
    <property type="match status" value="1"/>
</dbReference>
<name>A0A9X2SC60_9BACL</name>
<dbReference type="GO" id="GO:0016757">
    <property type="term" value="F:glycosyltransferase activity"/>
    <property type="evidence" value="ECO:0007669"/>
    <property type="project" value="InterPro"/>
</dbReference>
<dbReference type="InterPro" id="IPR011990">
    <property type="entry name" value="TPR-like_helical_dom_sf"/>
</dbReference>
<evidence type="ECO:0000259" key="1">
    <source>
        <dbReference type="Pfam" id="PF00534"/>
    </source>
</evidence>
<keyword evidence="4" id="KW-0489">Methyltransferase</keyword>
<dbReference type="InterPro" id="IPR028098">
    <property type="entry name" value="Glyco_trans_4-like_N"/>
</dbReference>
<dbReference type="Gene3D" id="3.40.50.150">
    <property type="entry name" value="Vaccinia Virus protein VP39"/>
    <property type="match status" value="1"/>
</dbReference>
<dbReference type="InterPro" id="IPR001296">
    <property type="entry name" value="Glyco_trans_1"/>
</dbReference>
<dbReference type="InterPro" id="IPR006342">
    <property type="entry name" value="FkbM_mtfrase"/>
</dbReference>
<dbReference type="Pfam" id="PF00534">
    <property type="entry name" value="Glycos_transf_1"/>
    <property type="match status" value="1"/>
</dbReference>
<dbReference type="Proteomes" id="UP001141950">
    <property type="component" value="Unassembled WGS sequence"/>
</dbReference>
<keyword evidence="4" id="KW-0808">Transferase</keyword>
<evidence type="ECO:0000313" key="4">
    <source>
        <dbReference type="EMBL" id="MCR2806393.1"/>
    </source>
</evidence>
<evidence type="ECO:0000313" key="5">
    <source>
        <dbReference type="Proteomes" id="UP001141950"/>
    </source>
</evidence>
<dbReference type="Pfam" id="PF13439">
    <property type="entry name" value="Glyco_transf_4"/>
    <property type="match status" value="1"/>
</dbReference>
<keyword evidence="5" id="KW-1185">Reference proteome</keyword>
<dbReference type="SUPFAM" id="SSF53756">
    <property type="entry name" value="UDP-Glycosyltransferase/glycogen phosphorylase"/>
    <property type="match status" value="1"/>
</dbReference>
<reference evidence="4" key="1">
    <citation type="submission" date="2022-08" db="EMBL/GenBank/DDBJ databases">
        <title>The genomic sequence of strain Paenibacillus sp. SCIV0701.</title>
        <authorList>
            <person name="Zhao H."/>
        </authorList>
    </citation>
    <scope>NUCLEOTIDE SEQUENCE</scope>
    <source>
        <strain evidence="4">SCIV0701</strain>
    </source>
</reference>